<comment type="caution">
    <text evidence="1">The sequence shown here is derived from an EMBL/GenBank/DDBJ whole genome shotgun (WGS) entry which is preliminary data.</text>
</comment>
<dbReference type="AlphaFoldDB" id="A0A0G8F5J9"/>
<evidence type="ECO:0000313" key="2">
    <source>
        <dbReference type="Proteomes" id="UP000035214"/>
    </source>
</evidence>
<dbReference type="Proteomes" id="UP000035214">
    <property type="component" value="Unassembled WGS sequence"/>
</dbReference>
<name>A0A0G8F5J9_BACCE</name>
<evidence type="ECO:0000313" key="1">
    <source>
        <dbReference type="EMBL" id="KLA31821.1"/>
    </source>
</evidence>
<gene>
    <name evidence="1" type="ORF">B4077_2581</name>
</gene>
<sequence>MNKFEWVIAILEIVKPYMDEKDFEQVMFKTVVLMQEEMDIK</sequence>
<accession>A0A0G8F5J9</accession>
<reference evidence="1 2" key="1">
    <citation type="submission" date="2015-04" db="EMBL/GenBank/DDBJ databases">
        <title>Draft Genome Sequences of Eight Spore-Forming Food Isolates of Bacillus cereus Genome sequencing.</title>
        <authorList>
            <person name="Krawcyk A.O."/>
            <person name="de Jong A."/>
            <person name="Eijlander R.T."/>
            <person name="Berendsen E.M."/>
            <person name="Holsappel S."/>
            <person name="Wells-Bennik M."/>
            <person name="Kuipers O.P."/>
        </authorList>
    </citation>
    <scope>NUCLEOTIDE SEQUENCE [LARGE SCALE GENOMIC DNA]</scope>
    <source>
        <strain evidence="1 2">B4077</strain>
    </source>
</reference>
<protein>
    <submittedName>
        <fullName evidence="1">Uncharacterized protein</fullName>
    </submittedName>
</protein>
<dbReference type="PATRIC" id="fig|1396.428.peg.260"/>
<dbReference type="RefSeq" id="WP_255258668.1">
    <property type="nucleotide sequence ID" value="NZ_LCYI01000010.1"/>
</dbReference>
<organism evidence="1 2">
    <name type="scientific">Bacillus cereus</name>
    <dbReference type="NCBI Taxonomy" id="1396"/>
    <lineage>
        <taxon>Bacteria</taxon>
        <taxon>Bacillati</taxon>
        <taxon>Bacillota</taxon>
        <taxon>Bacilli</taxon>
        <taxon>Bacillales</taxon>
        <taxon>Bacillaceae</taxon>
        <taxon>Bacillus</taxon>
        <taxon>Bacillus cereus group</taxon>
    </lineage>
</organism>
<proteinExistence type="predicted"/>
<dbReference type="EMBL" id="LCYI01000010">
    <property type="protein sequence ID" value="KLA31821.1"/>
    <property type="molecule type" value="Genomic_DNA"/>
</dbReference>